<keyword evidence="3" id="KW-1185">Reference proteome</keyword>
<keyword evidence="1" id="KW-0732">Signal</keyword>
<dbReference type="Proteomes" id="UP000290218">
    <property type="component" value="Unassembled WGS sequence"/>
</dbReference>
<organism evidence="2 3">
    <name type="scientific">Oleiharenicola lentus</name>
    <dbReference type="NCBI Taxonomy" id="2508720"/>
    <lineage>
        <taxon>Bacteria</taxon>
        <taxon>Pseudomonadati</taxon>
        <taxon>Verrucomicrobiota</taxon>
        <taxon>Opitutia</taxon>
        <taxon>Opitutales</taxon>
        <taxon>Opitutaceae</taxon>
        <taxon>Oleiharenicola</taxon>
    </lineage>
</organism>
<comment type="caution">
    <text evidence="2">The sequence shown here is derived from an EMBL/GenBank/DDBJ whole genome shotgun (WGS) entry which is preliminary data.</text>
</comment>
<protein>
    <submittedName>
        <fullName evidence="2">Uncharacterized protein</fullName>
    </submittedName>
</protein>
<feature type="signal peptide" evidence="1">
    <location>
        <begin position="1"/>
        <end position="16"/>
    </location>
</feature>
<reference evidence="2 3" key="1">
    <citation type="submission" date="2019-01" db="EMBL/GenBank/DDBJ databases">
        <title>Lacunisphaera sp. strain TWA-58.</title>
        <authorList>
            <person name="Chen W.-M."/>
        </authorList>
    </citation>
    <scope>NUCLEOTIDE SEQUENCE [LARGE SCALE GENOMIC DNA]</scope>
    <source>
        <strain evidence="2 3">TWA-58</strain>
    </source>
</reference>
<sequence>MTMLLASLLLPAVITAADPAPKAAPEVKAKAKKEQVYELPKTGKNLQRGSAGWINVEASGTRLIVKFFDAKKKPAIPDVERGFARFQFASKNPERAPLHREGETLVSTATVRPPHNFLVILSLFRSGEAESAESYTFKYP</sequence>
<gene>
    <name evidence="2" type="ORF">ESB00_00405</name>
</gene>
<evidence type="ECO:0000313" key="2">
    <source>
        <dbReference type="EMBL" id="RXK54394.1"/>
    </source>
</evidence>
<proteinExistence type="predicted"/>
<accession>A0A4Q1C6A8</accession>
<name>A0A4Q1C6A8_9BACT</name>
<evidence type="ECO:0000313" key="3">
    <source>
        <dbReference type="Proteomes" id="UP000290218"/>
    </source>
</evidence>
<dbReference type="EMBL" id="SDHX01000001">
    <property type="protein sequence ID" value="RXK54394.1"/>
    <property type="molecule type" value="Genomic_DNA"/>
</dbReference>
<evidence type="ECO:0000256" key="1">
    <source>
        <dbReference type="SAM" id="SignalP"/>
    </source>
</evidence>
<dbReference type="AlphaFoldDB" id="A0A4Q1C6A8"/>
<feature type="chain" id="PRO_5020581042" evidence="1">
    <location>
        <begin position="17"/>
        <end position="140"/>
    </location>
</feature>